<keyword evidence="2" id="KW-1185">Reference proteome</keyword>
<reference evidence="1" key="1">
    <citation type="submission" date="2024-05" db="EMBL/GenBank/DDBJ databases">
        <title>30 novel species of actinomycetes from the DSMZ collection.</title>
        <authorList>
            <person name="Nouioui I."/>
        </authorList>
    </citation>
    <scope>NUCLEOTIDE SEQUENCE</scope>
    <source>
        <strain evidence="1">DSM 41529</strain>
    </source>
</reference>
<dbReference type="RefSeq" id="WP_311724379.1">
    <property type="nucleotide sequence ID" value="NZ_JAVRFD010000006.1"/>
</dbReference>
<accession>A0ABU2XDI3</accession>
<evidence type="ECO:0000313" key="2">
    <source>
        <dbReference type="Proteomes" id="UP001180754"/>
    </source>
</evidence>
<dbReference type="Gene3D" id="3.40.50.300">
    <property type="entry name" value="P-loop containing nucleotide triphosphate hydrolases"/>
    <property type="match status" value="1"/>
</dbReference>
<dbReference type="Proteomes" id="UP001180754">
    <property type="component" value="Unassembled WGS sequence"/>
</dbReference>
<evidence type="ECO:0000313" key="1">
    <source>
        <dbReference type="EMBL" id="MDT0543967.1"/>
    </source>
</evidence>
<dbReference type="InterPro" id="IPR027417">
    <property type="entry name" value="P-loop_NTPase"/>
</dbReference>
<dbReference type="SUPFAM" id="SSF52540">
    <property type="entry name" value="P-loop containing nucleoside triphosphate hydrolases"/>
    <property type="match status" value="1"/>
</dbReference>
<protein>
    <recommendedName>
        <fullName evidence="3">MinD-like ATPase involved in chromosome partitioning or flagellar assembly</fullName>
    </recommendedName>
</protein>
<comment type="caution">
    <text evidence="1">The sequence shown here is derived from an EMBL/GenBank/DDBJ whole genome shotgun (WGS) entry which is preliminary data.</text>
</comment>
<gene>
    <name evidence="1" type="ORF">RND15_14830</name>
</gene>
<name>A0ABU2XDI3_9ACTN</name>
<proteinExistence type="predicted"/>
<evidence type="ECO:0008006" key="3">
    <source>
        <dbReference type="Google" id="ProtNLM"/>
    </source>
</evidence>
<sequence length="287" mass="29583">MLSAVGGSGRSTTAGLLAYALSAMGSTVVLDTGPRLSSPWPAWSAEPGTGLLSLPPDRPLTHSQVQAAASRFPAPSGGTWQVLTDHQEWSHPPLPLPEDPAAWYQLAAIGGWQAVVADTVHPVAHDVLTARCAGSTGLTARWCELPFSVPVLCAATTGSGVQALQTAVKAASAEGLPLHRVIVALTGIGEGRSPAAVKAAAAMLEPRVRAVVQVPYDPRIRAHGMRDASRLKPRSLEAGRQLALAVVGSAQAAWGDPLPAAAVPRTQTAAPPRVHDTARIASKKVPA</sequence>
<dbReference type="EMBL" id="JAVRFD010000006">
    <property type="protein sequence ID" value="MDT0543967.1"/>
    <property type="molecule type" value="Genomic_DNA"/>
</dbReference>
<organism evidence="1 2">
    <name type="scientific">Streptomyces lonegramiae</name>
    <dbReference type="NCBI Taxonomy" id="3075524"/>
    <lineage>
        <taxon>Bacteria</taxon>
        <taxon>Bacillati</taxon>
        <taxon>Actinomycetota</taxon>
        <taxon>Actinomycetes</taxon>
        <taxon>Kitasatosporales</taxon>
        <taxon>Streptomycetaceae</taxon>
        <taxon>Streptomyces</taxon>
    </lineage>
</organism>